<proteinExistence type="predicted"/>
<protein>
    <recommendedName>
        <fullName evidence="3">Homeodomain phBC6A51-type domain-containing protein</fullName>
    </recommendedName>
</protein>
<evidence type="ECO:0000313" key="1">
    <source>
        <dbReference type="EMBL" id="MCW7555876.1"/>
    </source>
</evidence>
<dbReference type="Proteomes" id="UP001209854">
    <property type="component" value="Unassembled WGS sequence"/>
</dbReference>
<evidence type="ECO:0000313" key="2">
    <source>
        <dbReference type="Proteomes" id="UP001209854"/>
    </source>
</evidence>
<dbReference type="EMBL" id="JAPFCC010000001">
    <property type="protein sequence ID" value="MCW7555876.1"/>
    <property type="molecule type" value="Genomic_DNA"/>
</dbReference>
<gene>
    <name evidence="1" type="ORF">NX722_25260</name>
</gene>
<dbReference type="RefSeq" id="WP_265442386.1">
    <property type="nucleotide sequence ID" value="NZ_JAPFCC010000001.1"/>
</dbReference>
<sequence length="163" mass="18739">MAKRVWKRVYPRSIGHAMELCLEYAREKQNRSVDRVADEMGLANRWTLYKWIKNERLPAVLISAFEEACGINLVTRYLGHAAHQLLLPIPNGKRCKSQKLHSLQQSFNEAMGLLLIFHEKQVNQEQTIAALTQLMEYAAWHLGNVERYQQPGLDLTGGDHEQG</sequence>
<accession>A0ABT3N2M8</accession>
<evidence type="ECO:0008006" key="3">
    <source>
        <dbReference type="Google" id="ProtNLM"/>
    </source>
</evidence>
<organism evidence="1 2">
    <name type="scientific">Endozoicomonas gorgoniicola</name>
    <dbReference type="NCBI Taxonomy" id="1234144"/>
    <lineage>
        <taxon>Bacteria</taxon>
        <taxon>Pseudomonadati</taxon>
        <taxon>Pseudomonadota</taxon>
        <taxon>Gammaproteobacteria</taxon>
        <taxon>Oceanospirillales</taxon>
        <taxon>Endozoicomonadaceae</taxon>
        <taxon>Endozoicomonas</taxon>
    </lineage>
</organism>
<name>A0ABT3N2M8_9GAMM</name>
<reference evidence="1 2" key="1">
    <citation type="submission" date="2022-10" db="EMBL/GenBank/DDBJ databases">
        <title>High-quality genome sequences of two octocoral-associated bacteria, Endozoicomonas euniceicola EF212 and Endozoicomonas gorgoniicola PS125.</title>
        <authorList>
            <person name="Chiou Y.-J."/>
            <person name="Chen Y.-H."/>
        </authorList>
    </citation>
    <scope>NUCLEOTIDE SEQUENCE [LARGE SCALE GENOMIC DNA]</scope>
    <source>
        <strain evidence="1 2">PS125</strain>
    </source>
</reference>
<comment type="caution">
    <text evidence="1">The sequence shown here is derived from an EMBL/GenBank/DDBJ whole genome shotgun (WGS) entry which is preliminary data.</text>
</comment>
<keyword evidence="2" id="KW-1185">Reference proteome</keyword>